<dbReference type="PANTHER" id="PTHR34427:SF5">
    <property type="entry name" value="DUF4283 DOMAIN-CONTAINING PROTEIN"/>
    <property type="match status" value="1"/>
</dbReference>
<name>A0A438GPK1_VITVI</name>
<comment type="caution">
    <text evidence="3">The sequence shown here is derived from an EMBL/GenBank/DDBJ whole genome shotgun (WGS) entry which is preliminary data.</text>
</comment>
<dbReference type="PANTHER" id="PTHR34427">
    <property type="entry name" value="DUF4283 DOMAIN PROTEIN"/>
    <property type="match status" value="1"/>
</dbReference>
<evidence type="ECO:0000259" key="2">
    <source>
        <dbReference type="Pfam" id="PF14111"/>
    </source>
</evidence>
<dbReference type="InterPro" id="IPR036691">
    <property type="entry name" value="Endo/exonu/phosph_ase_sf"/>
</dbReference>
<dbReference type="InterPro" id="IPR025558">
    <property type="entry name" value="DUF4283"/>
</dbReference>
<protein>
    <recommendedName>
        <fullName evidence="2">DUF4283 domain-containing protein</fullName>
    </recommendedName>
</protein>
<evidence type="ECO:0000313" key="4">
    <source>
        <dbReference type="Proteomes" id="UP000288805"/>
    </source>
</evidence>
<organism evidence="3 4">
    <name type="scientific">Vitis vinifera</name>
    <name type="common">Grape</name>
    <dbReference type="NCBI Taxonomy" id="29760"/>
    <lineage>
        <taxon>Eukaryota</taxon>
        <taxon>Viridiplantae</taxon>
        <taxon>Streptophyta</taxon>
        <taxon>Embryophyta</taxon>
        <taxon>Tracheophyta</taxon>
        <taxon>Spermatophyta</taxon>
        <taxon>Magnoliopsida</taxon>
        <taxon>eudicotyledons</taxon>
        <taxon>Gunneridae</taxon>
        <taxon>Pentapetalae</taxon>
        <taxon>rosids</taxon>
        <taxon>Vitales</taxon>
        <taxon>Vitaceae</taxon>
        <taxon>Viteae</taxon>
        <taxon>Vitis</taxon>
    </lineage>
</organism>
<feature type="region of interest" description="Disordered" evidence="1">
    <location>
        <begin position="911"/>
        <end position="931"/>
    </location>
</feature>
<evidence type="ECO:0000256" key="1">
    <source>
        <dbReference type="SAM" id="MobiDB-lite"/>
    </source>
</evidence>
<feature type="compositionally biased region" description="Basic and acidic residues" evidence="1">
    <location>
        <begin position="919"/>
        <end position="931"/>
    </location>
</feature>
<feature type="region of interest" description="Disordered" evidence="1">
    <location>
        <begin position="518"/>
        <end position="537"/>
    </location>
</feature>
<dbReference type="SUPFAM" id="SSF56219">
    <property type="entry name" value="DNase I-like"/>
    <property type="match status" value="1"/>
</dbReference>
<dbReference type="EMBL" id="QGNW01000376">
    <property type="protein sequence ID" value="RVW74117.1"/>
    <property type="molecule type" value="Genomic_DNA"/>
</dbReference>
<accession>A0A438GPK1</accession>
<dbReference type="Pfam" id="PF14111">
    <property type="entry name" value="DUF4283"/>
    <property type="match status" value="1"/>
</dbReference>
<reference evidence="3 4" key="1">
    <citation type="journal article" date="2018" name="PLoS Genet.">
        <title>Population sequencing reveals clonal diversity and ancestral inbreeding in the grapevine cultivar Chardonnay.</title>
        <authorList>
            <person name="Roach M.J."/>
            <person name="Johnson D.L."/>
            <person name="Bohlmann J."/>
            <person name="van Vuuren H.J."/>
            <person name="Jones S.J."/>
            <person name="Pretorius I.S."/>
            <person name="Schmidt S.A."/>
            <person name="Borneman A.R."/>
        </authorList>
    </citation>
    <scope>NUCLEOTIDE SEQUENCE [LARGE SCALE GENOMIC DNA]</scope>
    <source>
        <strain evidence="4">cv. Chardonnay</strain>
        <tissue evidence="3">Leaf</tissue>
    </source>
</reference>
<feature type="compositionally biased region" description="Pro residues" evidence="1">
    <location>
        <begin position="489"/>
        <end position="502"/>
    </location>
</feature>
<dbReference type="Proteomes" id="UP000288805">
    <property type="component" value="Unassembled WGS sequence"/>
</dbReference>
<gene>
    <name evidence="3" type="ORF">CK203_052214</name>
</gene>
<dbReference type="AlphaFoldDB" id="A0A438GPK1"/>
<feature type="region of interest" description="Disordered" evidence="1">
    <location>
        <begin position="485"/>
        <end position="510"/>
    </location>
</feature>
<evidence type="ECO:0000313" key="3">
    <source>
        <dbReference type="EMBL" id="RVW74117.1"/>
    </source>
</evidence>
<dbReference type="Gene3D" id="3.60.10.10">
    <property type="entry name" value="Endonuclease/exonuclease/phosphatase"/>
    <property type="match status" value="1"/>
</dbReference>
<sequence>MPVSFPGGRCWFGVELKTFEISIEEHKGKVHGKICERGPKFPGVDSLQLRAGGFLLFLWSFVVRPSSPRILPVCFTAFAFANICVLTYKKKWIRFGGKGLSLLLEGVESCCGLKERVHFRKFWSEGNRGYYLELRRNNAGRFLFCVVRDVENKRFSLVFPEGRGLVGGWKVLASKLRSLGVTPLQWNGALMENLTPVQASSSSIIRGSSSLCLVSFWEGDYDRLPDLASFGSWAKSSWFLEGNLWLSNLRENLLLLEFEFADEAERVFQSGARRFRGRNFYLEEWKPSVGCFERDRGDSRLVWIRILGLPLHLWEEVSSESLETLAKDEACISIVLPSHGASAWKLEDEEAAPSRAKGSVCAQPSPSVTPQPEKLLPLVMGSRVPPSDMTGAAALPSYACDVVTGRRKSTMAHSGLACAFPLGPGFEKAQASTSLGSLNPLGSTPSLVLGHESPICSLRRRRGALASFPAPASSLVSDKRLLKEVPPQMDAPPPANGSPPPGLERERDSCPGLLEPTLREAEATPMKDGSIEIPNPDLEQNEVNQRNLSTASPCAEGWSEGELSKLYHFNKVLRMPVEGHEVEILALLKKLKLRTGSSTFHKRRKKKKACITRFERELKRLECSVSYEGTSGTTKKSGQSSRLIKGVVRNQKPDLVCLLEMKVKEMSLQMVKSVGVGRFLNWASVDARGAARGLLLFWDNRVLENLEVESGGYSISVRFRNCADGFSWIFSGVYGPVIGSEKEDFWEELGAIRGRWDDPWCVGGDFNSVRFPEERRNAPSLTAEMRRFSEVIGELGLRDSPLTGGPFTLIGGLNSQAASSPIVLEAGGFSSGKSPFHFENMWLKIDGFKDLVRSWWNGYSVEGYSSHCIAEKLKALKKDLKIWNKEVVGNVSSNRVEAFARLQYWEAKEKENPLNPGDMEAKNLSLEDHKK</sequence>
<feature type="domain" description="DUF4283" evidence="2">
    <location>
        <begin position="211"/>
        <end position="292"/>
    </location>
</feature>
<proteinExistence type="predicted"/>